<reference evidence="2" key="1">
    <citation type="submission" date="2016-01" db="EMBL/GenBank/DDBJ databases">
        <authorList>
            <person name="Mitreva M."/>
            <person name="Pepin K.H."/>
            <person name="Mihindukulasuriya K.A."/>
            <person name="Fulton R."/>
            <person name="Fronick C."/>
            <person name="O'Laughlin M."/>
            <person name="Miner T."/>
            <person name="Herter B."/>
            <person name="Rosa B.A."/>
            <person name="Cordes M."/>
            <person name="Tomlinson C."/>
            <person name="Wollam A."/>
            <person name="Palsikar V.B."/>
            <person name="Mardis E.R."/>
            <person name="Wilson R.K."/>
        </authorList>
    </citation>
    <scope>NUCLEOTIDE SEQUENCE [LARGE SCALE GENOMIC DNA]</scope>
    <source>
        <strain evidence="2">GED7749B</strain>
    </source>
</reference>
<dbReference type="Proteomes" id="UP000070376">
    <property type="component" value="Unassembled WGS sequence"/>
</dbReference>
<dbReference type="AlphaFoldDB" id="A0A133L0C9"/>
<evidence type="ECO:0000313" key="1">
    <source>
        <dbReference type="EMBL" id="KWZ85321.1"/>
    </source>
</evidence>
<evidence type="ECO:0000313" key="2">
    <source>
        <dbReference type="Proteomes" id="UP000070376"/>
    </source>
</evidence>
<protein>
    <submittedName>
        <fullName evidence="1">Uncharacterized protein</fullName>
    </submittedName>
</protein>
<accession>A0A133L0C9</accession>
<sequence length="62" mass="7683">MFFREKVIPPPEIGRKRLHWRKLAPFFQSFTYLAFIYIPKTYRYYRPFLFFYQPVSAGLTKL</sequence>
<dbReference type="PATRIC" id="fig|1398.22.peg.489"/>
<organism evidence="1 2">
    <name type="scientific">Heyndrickxia coagulans</name>
    <name type="common">Weizmannia coagulans</name>
    <dbReference type="NCBI Taxonomy" id="1398"/>
    <lineage>
        <taxon>Bacteria</taxon>
        <taxon>Bacillati</taxon>
        <taxon>Bacillota</taxon>
        <taxon>Bacilli</taxon>
        <taxon>Bacillales</taxon>
        <taxon>Bacillaceae</taxon>
        <taxon>Heyndrickxia</taxon>
    </lineage>
</organism>
<dbReference type="EMBL" id="LRPN01000017">
    <property type="protein sequence ID" value="KWZ85321.1"/>
    <property type="molecule type" value="Genomic_DNA"/>
</dbReference>
<comment type="caution">
    <text evidence="1">The sequence shown here is derived from an EMBL/GenBank/DDBJ whole genome shotgun (WGS) entry which is preliminary data.</text>
</comment>
<gene>
    <name evidence="1" type="ORF">HMPREF3213_00493</name>
</gene>
<name>A0A133L0C9_HEYCO</name>
<proteinExistence type="predicted"/>